<evidence type="ECO:0000313" key="3">
    <source>
        <dbReference type="EMBL" id="MEU3712093.1"/>
    </source>
</evidence>
<accession>A0ABV2Z269</accession>
<dbReference type="Gene3D" id="3.90.1300.10">
    <property type="entry name" value="Amidase signature (AS) domain"/>
    <property type="match status" value="1"/>
</dbReference>
<comment type="similarity">
    <text evidence="1">Belongs to the amidase family.</text>
</comment>
<reference evidence="3 4" key="1">
    <citation type="submission" date="2024-06" db="EMBL/GenBank/DDBJ databases">
        <title>The Natural Products Discovery Center: Release of the First 8490 Sequenced Strains for Exploring Actinobacteria Biosynthetic Diversity.</title>
        <authorList>
            <person name="Kalkreuter E."/>
            <person name="Kautsar S.A."/>
            <person name="Yang D."/>
            <person name="Bader C.D."/>
            <person name="Teijaro C.N."/>
            <person name="Fluegel L."/>
            <person name="Davis C.M."/>
            <person name="Simpson J.R."/>
            <person name="Lauterbach L."/>
            <person name="Steele A.D."/>
            <person name="Gui C."/>
            <person name="Meng S."/>
            <person name="Li G."/>
            <person name="Viehrig K."/>
            <person name="Ye F."/>
            <person name="Su P."/>
            <person name="Kiefer A.F."/>
            <person name="Nichols A."/>
            <person name="Cepeda A.J."/>
            <person name="Yan W."/>
            <person name="Fan B."/>
            <person name="Jiang Y."/>
            <person name="Adhikari A."/>
            <person name="Zheng C.-J."/>
            <person name="Schuster L."/>
            <person name="Cowan T.M."/>
            <person name="Smanski M.J."/>
            <person name="Chevrette M.G."/>
            <person name="De Carvalho L.P.S."/>
            <person name="Shen B."/>
        </authorList>
    </citation>
    <scope>NUCLEOTIDE SEQUENCE [LARGE SCALE GENOMIC DNA]</scope>
    <source>
        <strain evidence="3 4">NPDC033039</strain>
    </source>
</reference>
<evidence type="ECO:0000259" key="2">
    <source>
        <dbReference type="Pfam" id="PF01425"/>
    </source>
</evidence>
<dbReference type="PANTHER" id="PTHR11895:SF7">
    <property type="entry name" value="GLUTAMYL-TRNA(GLN) AMIDOTRANSFERASE SUBUNIT A, MITOCHONDRIAL"/>
    <property type="match status" value="1"/>
</dbReference>
<dbReference type="PANTHER" id="PTHR11895">
    <property type="entry name" value="TRANSAMIDASE"/>
    <property type="match status" value="1"/>
</dbReference>
<dbReference type="InterPro" id="IPR036928">
    <property type="entry name" value="AS_sf"/>
</dbReference>
<evidence type="ECO:0000313" key="4">
    <source>
        <dbReference type="Proteomes" id="UP001550853"/>
    </source>
</evidence>
<dbReference type="InterPro" id="IPR020556">
    <property type="entry name" value="Amidase_CS"/>
</dbReference>
<protein>
    <submittedName>
        <fullName evidence="3">Amidase</fullName>
    </submittedName>
</protein>
<dbReference type="Pfam" id="PF01425">
    <property type="entry name" value="Amidase"/>
    <property type="match status" value="1"/>
</dbReference>
<dbReference type="Proteomes" id="UP001550853">
    <property type="component" value="Unassembled WGS sequence"/>
</dbReference>
<dbReference type="EMBL" id="JBEZVI010000014">
    <property type="protein sequence ID" value="MEU3712093.1"/>
    <property type="molecule type" value="Genomic_DNA"/>
</dbReference>
<keyword evidence="4" id="KW-1185">Reference proteome</keyword>
<feature type="domain" description="Amidase" evidence="2">
    <location>
        <begin position="44"/>
        <end position="478"/>
    </location>
</feature>
<proteinExistence type="inferred from homology"/>
<sequence>MTEHQTPGDGRAPGGARIPDDELAWLDATAQADLVRRGVVSPTELVEAAIARIERLDGKLNAVITPLFEKARATAASAALPDGPFRGVPLLLKDALCHSAGDPAHSGMRALRDRDWRAPQDATLTRRFRAAGFVICGRTNLPELATSVTTEPLAYGPTRNPWDLTRSPGGSSGGSAAAVAAGLVPVAHGNDMAGSIRIPASACGLVGLKPTRARTSLGPEFGEYWGPGTHEHVLTRSVRDTAAVLDATAGMATGDPYTAPAPARPYREEVGADPGTLRIGFRTVPPGAGAPAHADCVAAVEHTARLLDGLGHRVAPEAAPALDSPGLFEALPDLFAAILAWEVAYWSRRTGTPLEPGDLEPMNAALAEAGRSVTAAQWLSGIQMWQRWGREVAALWENDVDVLLTPTLATPPLPLGRLAPTAREPMELVAGVAEGIACTLPFNVTGQPAVSLPLYRNAEGLPIGVQLVAAYGREDVLLRLAAQLEAAAPWADDRPPFSA</sequence>
<dbReference type="RefSeq" id="WP_051739419.1">
    <property type="nucleotide sequence ID" value="NZ_JBEZVI010000014.1"/>
</dbReference>
<gene>
    <name evidence="3" type="ORF">AB0E61_18605</name>
</gene>
<dbReference type="InterPro" id="IPR000120">
    <property type="entry name" value="Amidase"/>
</dbReference>
<name>A0ABV2Z269_9ACTN</name>
<dbReference type="PROSITE" id="PS00571">
    <property type="entry name" value="AMIDASES"/>
    <property type="match status" value="1"/>
</dbReference>
<comment type="caution">
    <text evidence="3">The sequence shown here is derived from an EMBL/GenBank/DDBJ whole genome shotgun (WGS) entry which is preliminary data.</text>
</comment>
<organism evidence="3 4">
    <name type="scientific">Streptomyces catenulae</name>
    <dbReference type="NCBI Taxonomy" id="66875"/>
    <lineage>
        <taxon>Bacteria</taxon>
        <taxon>Bacillati</taxon>
        <taxon>Actinomycetota</taxon>
        <taxon>Actinomycetes</taxon>
        <taxon>Kitasatosporales</taxon>
        <taxon>Streptomycetaceae</taxon>
        <taxon>Streptomyces</taxon>
    </lineage>
</organism>
<dbReference type="SUPFAM" id="SSF75304">
    <property type="entry name" value="Amidase signature (AS) enzymes"/>
    <property type="match status" value="1"/>
</dbReference>
<evidence type="ECO:0000256" key="1">
    <source>
        <dbReference type="ARBA" id="ARBA00009199"/>
    </source>
</evidence>
<dbReference type="InterPro" id="IPR023631">
    <property type="entry name" value="Amidase_dom"/>
</dbReference>